<name>A0A507QVX4_MONPU</name>
<keyword evidence="1" id="KW-1133">Transmembrane helix</keyword>
<feature type="transmembrane region" description="Helical" evidence="1">
    <location>
        <begin position="12"/>
        <end position="31"/>
    </location>
</feature>
<sequence length="475" mass="53049">MARSRLFELLRSVLFYGYGLFTLFLYALISIQKGTFFKRPTEKEKLELRIARDRFWNLSKDCSGLSHHFLTLRNGFKFHYVSNYAPGRSADKPLVVFIHGFPDSWAIWRHIICSHSLQKEAVVVAVDLPGYGGSGTMDEYTATNVLESLAEFIIAIRAQYGIDTETETNQRRVVIVGHDWGCVLAMRLAADAPQLGDRFILTNGPLPRLAAANIRRLLSSSWKMIKTSGRTPIRSRSTLLKAAKTLIPVFRQLILSGYIFAMQLPMVLVEYLGHGGNHSFLKAAHRGSCGNAEFTPRDAAECMASSLGPSVEECNTATSDGDEYPESVKKNRTSSFPQMACYYRQGAAFSRWEKSLETIAYLHSLSRGVDFRRTSSGAELFDGGPEGFLKAHSTIIWGRDDIALEPHLCLDGISDYLVYNSQVVELPRSGHFTPMEPESQLALEKVVEWAVKGEKEDIGAVIGNCYPKAVVTVRR</sequence>
<feature type="domain" description="AB hydrolase-1" evidence="2">
    <location>
        <begin position="95"/>
        <end position="437"/>
    </location>
</feature>
<dbReference type="Proteomes" id="UP000319663">
    <property type="component" value="Unassembled WGS sequence"/>
</dbReference>
<dbReference type="InterPro" id="IPR000073">
    <property type="entry name" value="AB_hydrolase_1"/>
</dbReference>
<organism evidence="3 4">
    <name type="scientific">Monascus purpureus</name>
    <name type="common">Red mold</name>
    <name type="synonym">Monascus anka</name>
    <dbReference type="NCBI Taxonomy" id="5098"/>
    <lineage>
        <taxon>Eukaryota</taxon>
        <taxon>Fungi</taxon>
        <taxon>Dikarya</taxon>
        <taxon>Ascomycota</taxon>
        <taxon>Pezizomycotina</taxon>
        <taxon>Eurotiomycetes</taxon>
        <taxon>Eurotiomycetidae</taxon>
        <taxon>Eurotiales</taxon>
        <taxon>Aspergillaceae</taxon>
        <taxon>Monascus</taxon>
    </lineage>
</organism>
<evidence type="ECO:0000313" key="4">
    <source>
        <dbReference type="Proteomes" id="UP000319663"/>
    </source>
</evidence>
<keyword evidence="1" id="KW-0472">Membrane</keyword>
<keyword evidence="4" id="KW-1185">Reference proteome</keyword>
<proteinExistence type="predicted"/>
<dbReference type="SUPFAM" id="SSF53474">
    <property type="entry name" value="alpha/beta-Hydrolases"/>
    <property type="match status" value="1"/>
</dbReference>
<accession>A0A507QVX4</accession>
<comment type="caution">
    <text evidence="3">The sequence shown here is derived from an EMBL/GenBank/DDBJ whole genome shotgun (WGS) entry which is preliminary data.</text>
</comment>
<keyword evidence="1" id="KW-0812">Transmembrane</keyword>
<dbReference type="EMBL" id="VIFY01000081">
    <property type="protein sequence ID" value="TQB71457.1"/>
    <property type="molecule type" value="Genomic_DNA"/>
</dbReference>
<dbReference type="InterPro" id="IPR029058">
    <property type="entry name" value="AB_hydrolase_fold"/>
</dbReference>
<dbReference type="Pfam" id="PF12697">
    <property type="entry name" value="Abhydrolase_6"/>
    <property type="match status" value="1"/>
</dbReference>
<evidence type="ECO:0000256" key="1">
    <source>
        <dbReference type="SAM" id="Phobius"/>
    </source>
</evidence>
<dbReference type="AlphaFoldDB" id="A0A507QVX4"/>
<dbReference type="PANTHER" id="PTHR43329">
    <property type="entry name" value="EPOXIDE HYDROLASE"/>
    <property type="match status" value="1"/>
</dbReference>
<protein>
    <recommendedName>
        <fullName evidence="2">AB hydrolase-1 domain-containing protein</fullName>
    </recommendedName>
</protein>
<evidence type="ECO:0000313" key="3">
    <source>
        <dbReference type="EMBL" id="TQB71457.1"/>
    </source>
</evidence>
<gene>
    <name evidence="3" type="ORF">MPDQ_007584</name>
</gene>
<reference evidence="3 4" key="1">
    <citation type="submission" date="2019-06" db="EMBL/GenBank/DDBJ databases">
        <title>Wine fermentation using esterase from Monascus purpureus.</title>
        <authorList>
            <person name="Geng C."/>
            <person name="Zhang Y."/>
        </authorList>
    </citation>
    <scope>NUCLEOTIDE SEQUENCE [LARGE SCALE GENOMIC DNA]</scope>
    <source>
        <strain evidence="3">HQ1</strain>
    </source>
</reference>
<dbReference type="Gene3D" id="3.40.50.1820">
    <property type="entry name" value="alpha/beta hydrolase"/>
    <property type="match status" value="1"/>
</dbReference>
<dbReference type="STRING" id="5098.A0A507QVX4"/>
<evidence type="ECO:0000259" key="2">
    <source>
        <dbReference type="Pfam" id="PF12697"/>
    </source>
</evidence>
<dbReference type="OrthoDB" id="6431331at2759"/>